<evidence type="ECO:0000313" key="1">
    <source>
        <dbReference type="EMBL" id="VVO44560.1"/>
    </source>
</evidence>
<dbReference type="RefSeq" id="WP_224794364.1">
    <property type="nucleotide sequence ID" value="NZ_CABVHW010000055.1"/>
</dbReference>
<dbReference type="EMBL" id="CABVHW010000055">
    <property type="protein sequence ID" value="VVO44560.1"/>
    <property type="molecule type" value="Genomic_DNA"/>
</dbReference>
<organism evidence="1 2">
    <name type="scientific">Pseudomonas fluorescens</name>
    <dbReference type="NCBI Taxonomy" id="294"/>
    <lineage>
        <taxon>Bacteria</taxon>
        <taxon>Pseudomonadati</taxon>
        <taxon>Pseudomonadota</taxon>
        <taxon>Gammaproteobacteria</taxon>
        <taxon>Pseudomonadales</taxon>
        <taxon>Pseudomonadaceae</taxon>
        <taxon>Pseudomonas</taxon>
    </lineage>
</organism>
<protein>
    <submittedName>
        <fullName evidence="1">Uncharacterized protein</fullName>
    </submittedName>
</protein>
<evidence type="ECO:0000313" key="2">
    <source>
        <dbReference type="Proteomes" id="UP000381093"/>
    </source>
</evidence>
<accession>A0A5E7FYY6</accession>
<sequence>MRILLAGEKSIPHSIATLDKVHGVVLVRDIVGWENTHMNSNPHQRFAHSLARAALCAGALCLSAANAQARPQDQEDLRSYMHGIEAVKGADGRFLIFISSSGIPPKGEDENGNWPHDIYLSKWGINDTRISPPTLFIQKPEAQEPVSVAQTTDGNVMLSFEDGWNTTNEVNQRYGVYDAKLRPIAPYPRDVATGGHSGHVAAAGKHFVVLYSEDWVNGGGVDDLGTGNGVYAKVFDSHGHLLSTSDVAPQRREWWPMIAGSSNRALLVWQQFVPDQTSANLKITVLDPETGKLSAHKILRSGLNYYTYKAKYIPLIDRFLVTGTTVNGKGFAYLINNDGNVSATLECMPATVRGADVVASENIAYTPSQDNRLLHLELTPSSIKLKAVQRSPLTWSYIGSLGLMRNPSSIHWISLTKNGVEETDFDLRNAVQPDRSDLCR</sequence>
<gene>
    <name evidence="1" type="ORF">PS710_06442</name>
</gene>
<name>A0A5E7FYY6_PSEFL</name>
<reference evidence="1 2" key="1">
    <citation type="submission" date="2019-09" db="EMBL/GenBank/DDBJ databases">
        <authorList>
            <person name="Chandra G."/>
            <person name="Truman W A."/>
        </authorList>
    </citation>
    <scope>NUCLEOTIDE SEQUENCE [LARGE SCALE GENOMIC DNA]</scope>
    <source>
        <strain evidence="1">PS710</strain>
    </source>
</reference>
<dbReference type="Proteomes" id="UP000381093">
    <property type="component" value="Unassembled WGS sequence"/>
</dbReference>
<proteinExistence type="predicted"/>
<dbReference type="AlphaFoldDB" id="A0A5E7FYY6"/>